<accession>A0ABZ1CS87</accession>
<dbReference type="InterPro" id="IPR029058">
    <property type="entry name" value="AB_hydrolase_fold"/>
</dbReference>
<feature type="domain" description="AB hydrolase-1" evidence="3">
    <location>
        <begin position="43"/>
        <end position="294"/>
    </location>
</feature>
<dbReference type="Gene3D" id="3.40.50.1820">
    <property type="entry name" value="alpha/beta hydrolase"/>
    <property type="match status" value="1"/>
</dbReference>
<dbReference type="EMBL" id="CP141882">
    <property type="protein sequence ID" value="WRT64531.1"/>
    <property type="molecule type" value="Genomic_DNA"/>
</dbReference>
<dbReference type="InterPro" id="IPR000073">
    <property type="entry name" value="AB_hydrolase_1"/>
</dbReference>
<dbReference type="PRINTS" id="PR00412">
    <property type="entry name" value="EPOXHYDRLASE"/>
</dbReference>
<organism evidence="4 5">
    <name type="scientific">Kwoniella shivajii</name>
    <dbReference type="NCBI Taxonomy" id="564305"/>
    <lineage>
        <taxon>Eukaryota</taxon>
        <taxon>Fungi</taxon>
        <taxon>Dikarya</taxon>
        <taxon>Basidiomycota</taxon>
        <taxon>Agaricomycotina</taxon>
        <taxon>Tremellomycetes</taxon>
        <taxon>Tremellales</taxon>
        <taxon>Cryptococcaceae</taxon>
        <taxon>Kwoniella</taxon>
    </lineage>
</organism>
<gene>
    <name evidence="4" type="ORF">IL334_001463</name>
</gene>
<reference evidence="4 5" key="1">
    <citation type="submission" date="2024-01" db="EMBL/GenBank/DDBJ databases">
        <title>Comparative genomics of Cryptococcus and Kwoniella reveals pathogenesis evolution and contrasting modes of karyotype evolution via chromosome fusion or intercentromeric recombination.</title>
        <authorList>
            <person name="Coelho M.A."/>
            <person name="David-Palma M."/>
            <person name="Shea T."/>
            <person name="Bowers K."/>
            <person name="McGinley-Smith S."/>
            <person name="Mohammad A.W."/>
            <person name="Gnirke A."/>
            <person name="Yurkov A.M."/>
            <person name="Nowrousian M."/>
            <person name="Sun S."/>
            <person name="Cuomo C.A."/>
            <person name="Heitman J."/>
        </authorList>
    </citation>
    <scope>NUCLEOTIDE SEQUENCE [LARGE SCALE GENOMIC DNA]</scope>
    <source>
        <strain evidence="4">CBS 11374</strain>
    </source>
</reference>
<dbReference type="InterPro" id="IPR000639">
    <property type="entry name" value="Epox_hydrolase-like"/>
</dbReference>
<keyword evidence="5" id="KW-1185">Reference proteome</keyword>
<proteinExistence type="inferred from homology"/>
<dbReference type="GeneID" id="87953594"/>
<sequence length="311" mass="35589">MGRTFTSEPSNWVHGKVEVSPGIRLHYVDVKPLNSNGTGKGKTIVLIHGFPLTWYSWRHVIQPLSELGLRVLAVDYRGAGDSDRPRYGYDKITMSKDIHTFYKKLLGENEKPIICGKDIGSMVASNLALQFEDDIEALITFEAPIPGTETFDKVTTDPKSTYNFIWHFFFHFQADLPEMLIQGKEKEYISHFFRRLSHDPSFLTDQDLEVYTKAFASSGGMRAGLDTYRTFPQNIEDFRGLLEKNGKVKVPTLTMAGSESGMKVFIEDQTREYAQDVSYKEVPNCSHYIFEENPDGWMKVVEEFLKDKKLL</sequence>
<evidence type="ECO:0000256" key="1">
    <source>
        <dbReference type="ARBA" id="ARBA00022801"/>
    </source>
</evidence>
<dbReference type="Pfam" id="PF00561">
    <property type="entry name" value="Abhydrolase_1"/>
    <property type="match status" value="1"/>
</dbReference>
<evidence type="ECO:0000313" key="5">
    <source>
        <dbReference type="Proteomes" id="UP001329825"/>
    </source>
</evidence>
<keyword evidence="1" id="KW-0378">Hydrolase</keyword>
<dbReference type="PANTHER" id="PTHR43329">
    <property type="entry name" value="EPOXIDE HYDROLASE"/>
    <property type="match status" value="1"/>
</dbReference>
<evidence type="ECO:0000256" key="2">
    <source>
        <dbReference type="ARBA" id="ARBA00038334"/>
    </source>
</evidence>
<name>A0ABZ1CS87_9TREE</name>
<dbReference type="RefSeq" id="XP_062789271.1">
    <property type="nucleotide sequence ID" value="XM_062933220.1"/>
</dbReference>
<evidence type="ECO:0000313" key="4">
    <source>
        <dbReference type="EMBL" id="WRT64531.1"/>
    </source>
</evidence>
<dbReference type="SUPFAM" id="SSF53474">
    <property type="entry name" value="alpha/beta-Hydrolases"/>
    <property type="match status" value="1"/>
</dbReference>
<protein>
    <recommendedName>
        <fullName evidence="3">AB hydrolase-1 domain-containing protein</fullName>
    </recommendedName>
</protein>
<comment type="similarity">
    <text evidence="2">Belongs to the AB hydrolase superfamily. Epoxide hydrolase family.</text>
</comment>
<evidence type="ECO:0000259" key="3">
    <source>
        <dbReference type="Pfam" id="PF00561"/>
    </source>
</evidence>
<dbReference type="Proteomes" id="UP001329825">
    <property type="component" value="Chromosome 2"/>
</dbReference>